<dbReference type="InterPro" id="IPR003593">
    <property type="entry name" value="AAA+_ATPase"/>
</dbReference>
<keyword evidence="9 10" id="KW-0472">Membrane</keyword>
<dbReference type="SUPFAM" id="SSF90123">
    <property type="entry name" value="ABC transporter transmembrane region"/>
    <property type="match status" value="2"/>
</dbReference>
<dbReference type="CDD" id="cd03250">
    <property type="entry name" value="ABCC_MRP_domain1"/>
    <property type="match status" value="1"/>
</dbReference>
<comment type="similarity">
    <text evidence="2">Belongs to the ABC transporter superfamily. ABCC family. Conjugate transporter (TC 3.A.1.208) subfamily.</text>
</comment>
<feature type="domain" description="ABC transmembrane type-1" evidence="12">
    <location>
        <begin position="798"/>
        <end position="1097"/>
    </location>
</feature>
<name>A0AA84ZMJ2_9TREM</name>
<evidence type="ECO:0000313" key="14">
    <source>
        <dbReference type="WBParaSite" id="SMRG1_37490.5"/>
    </source>
</evidence>
<dbReference type="PANTHER" id="PTHR24223">
    <property type="entry name" value="ATP-BINDING CASSETTE SUB-FAMILY C"/>
    <property type="match status" value="1"/>
</dbReference>
<keyword evidence="3" id="KW-0813">Transport</keyword>
<keyword evidence="8 10" id="KW-1133">Transmembrane helix</keyword>
<feature type="transmembrane region" description="Helical" evidence="10">
    <location>
        <begin position="1042"/>
        <end position="1063"/>
    </location>
</feature>
<dbReference type="GO" id="GO:0005524">
    <property type="term" value="F:ATP binding"/>
    <property type="evidence" value="ECO:0007669"/>
    <property type="project" value="UniProtKB-KW"/>
</dbReference>
<feature type="transmembrane region" description="Helical" evidence="10">
    <location>
        <begin position="125"/>
        <end position="150"/>
    </location>
</feature>
<dbReference type="InterPro" id="IPR036640">
    <property type="entry name" value="ABC1_TM_sf"/>
</dbReference>
<dbReference type="Gene3D" id="1.20.1560.10">
    <property type="entry name" value="ABC transporter type 1, transmembrane domain"/>
    <property type="match status" value="2"/>
</dbReference>
<dbReference type="PROSITE" id="PS50893">
    <property type="entry name" value="ABC_TRANSPORTER_2"/>
    <property type="match status" value="2"/>
</dbReference>
<evidence type="ECO:0000259" key="11">
    <source>
        <dbReference type="PROSITE" id="PS50893"/>
    </source>
</evidence>
<dbReference type="InterPro" id="IPR017871">
    <property type="entry name" value="ABC_transporter-like_CS"/>
</dbReference>
<keyword evidence="5" id="KW-0677">Repeat</keyword>
<evidence type="ECO:0000256" key="2">
    <source>
        <dbReference type="ARBA" id="ARBA00009726"/>
    </source>
</evidence>
<dbReference type="GO" id="GO:0016887">
    <property type="term" value="F:ATP hydrolysis activity"/>
    <property type="evidence" value="ECO:0007669"/>
    <property type="project" value="InterPro"/>
</dbReference>
<evidence type="ECO:0000256" key="1">
    <source>
        <dbReference type="ARBA" id="ARBA00004141"/>
    </source>
</evidence>
<feature type="transmembrane region" description="Helical" evidence="10">
    <location>
        <begin position="315"/>
        <end position="334"/>
    </location>
</feature>
<dbReference type="GO" id="GO:0016020">
    <property type="term" value="C:membrane"/>
    <property type="evidence" value="ECO:0007669"/>
    <property type="project" value="UniProtKB-SubCell"/>
</dbReference>
<evidence type="ECO:0000259" key="12">
    <source>
        <dbReference type="PROSITE" id="PS50929"/>
    </source>
</evidence>
<feature type="domain" description="ABC transmembrane type-1" evidence="12">
    <location>
        <begin position="86"/>
        <end position="334"/>
    </location>
</feature>
<sequence length="1423" mass="160916">MEATNDLRSPYDKANIFSKMFFVWMNSLFAHPHTKHLTSNDVYVCPKSEKADWNTEKLAREWDLENKKKNPKLLLSVFKAFKKELFISGLFMISKLACNISKSIILRQVLLGFNDIEDRQNMIRAIIFSFAFILNTIVTIIVVNISYWILYRLGTRVRIAACGLIFKKVLRLNQKALGCSTTGQIINLMSVDAQCFDNTFLFVHYLWIGPVETLITFGLMSQITLVPSLITVGVILMFIPVQFAFNRAYGKSRFKAADVTDQRIRILSDIIAGIRVIKFHVWENVFTKLVHSLRSKEIKLFMNGRCFQAFRLSQLIYQIKFTVMVLVVGILLLHKGAGDPEALKMILSMPQAIEQMNIAHVVDKRISRFLLLPEVGNDHYPEVNNSNERVVELTNVCSQWQNNLKQITLNSINFKACGRELIGIIGSVGSGKSSLLQTILGELPFSSGNIYRSPSVAYLPQAAWIFPGTIRQNILCNLPFESDRYAFVLKATSLDVDLLRFPEGDKTYVGERGSGLSGGQKARIALARTAYSRQEVLLLDDPLAAVDARVSNHLFQKCICGFLSDRLRFLVTHQHQLLPYMDRILILKEGEITFFGTYSELQTMKLQTDDFFCNSFDHSNDYGIFRLSDGDNDEKETNIIFNGLRRQLSETFASFRSDKRSSYYSTLQSPGQLEDLVTDGMMFSSFSLVREHYIDDYSFVNEKSVQGSLILPNEKNSSIRTITTAGSHESMQTIKSSVFDIYVVGEAERNNKTIDDGNIPEHNLSKEPIPGENLRHGKVGWKYYLVFGRITGSFCYLIITLLMFVFTTVVYATFDLWIARWIRIVDNRNETNSPRANDSSHVIGTWSWDDNYVNMYIIIILTILLVFFSTARTLLFFKQMTCVAERLHELMVKACLSTRILFFESNLSGRILNRFSKDIGIIDDLLPTNIFEFLQCLSLVVTFCAVTVISSYWAIFPAIILSILFWVIRGRYMYLSRDLRRLEAIARTPVLSWINITLQGLPCIRASGDQSFHLNKFYDVVNSHTDVFYMNLAAALWFGIRLDLLCVIFITCVSAICLILGIYSEIPGANVGLMFTYSSSLIGLFQWCVRQSTEVENQMVSVERAIEYVELEPETTDAQETLQPDSDWPSRGHIQFKDFGLRYASSDTWALKNINLDIRPGCKVGIVGRTGAGKSSIISALFRLVEGEQGCILIDGVDIKRLQLDYLRKRIAVISQDPIMFTGTVRMNMDPLGEKTDEAIWKALESIQLDKTVKNLGNGLDSLINEGGSNLSIGQRQLFALSRAILSGSRILVIDEATSNVDPSTDFIIQKTLRSIFKEVTVLTVAHRLHTVIDNEIVVVMESGEVIESGHPHVLLNPDLAETDKKVYNVDGNHLSTTDDIQISGNGPLAKLVKQYGDNESKNLAQIARKSFIEMLGNGDAIL</sequence>
<evidence type="ECO:0000256" key="10">
    <source>
        <dbReference type="SAM" id="Phobius"/>
    </source>
</evidence>
<dbReference type="InterPro" id="IPR044746">
    <property type="entry name" value="ABCC_6TM_D1"/>
</dbReference>
<dbReference type="GO" id="GO:0140359">
    <property type="term" value="F:ABC-type transporter activity"/>
    <property type="evidence" value="ECO:0007669"/>
    <property type="project" value="InterPro"/>
</dbReference>
<evidence type="ECO:0000256" key="9">
    <source>
        <dbReference type="ARBA" id="ARBA00023136"/>
    </source>
</evidence>
<dbReference type="FunFam" id="3.40.50.300:FF:000163">
    <property type="entry name" value="Multidrug resistance-associated protein member 4"/>
    <property type="match status" value="1"/>
</dbReference>
<proteinExistence type="inferred from homology"/>
<feature type="transmembrane region" description="Helical" evidence="10">
    <location>
        <begin position="223"/>
        <end position="245"/>
    </location>
</feature>
<evidence type="ECO:0000256" key="8">
    <source>
        <dbReference type="ARBA" id="ARBA00022989"/>
    </source>
</evidence>
<keyword evidence="4 10" id="KW-0812">Transmembrane</keyword>
<evidence type="ECO:0000256" key="6">
    <source>
        <dbReference type="ARBA" id="ARBA00022741"/>
    </source>
</evidence>
<feature type="domain" description="ABC transporter" evidence="11">
    <location>
        <begin position="1134"/>
        <end position="1368"/>
    </location>
</feature>
<evidence type="ECO:0000313" key="13">
    <source>
        <dbReference type="Proteomes" id="UP000050790"/>
    </source>
</evidence>
<dbReference type="CDD" id="cd03244">
    <property type="entry name" value="ABCC_MRP_domain2"/>
    <property type="match status" value="1"/>
</dbReference>
<dbReference type="InterPro" id="IPR044726">
    <property type="entry name" value="ABCC_6TM_D2"/>
</dbReference>
<dbReference type="FunFam" id="1.20.1560.10:FF:000013">
    <property type="entry name" value="ABC transporter C family member 2"/>
    <property type="match status" value="1"/>
</dbReference>
<dbReference type="SMART" id="SM00382">
    <property type="entry name" value="AAA"/>
    <property type="match status" value="2"/>
</dbReference>
<evidence type="ECO:0000256" key="7">
    <source>
        <dbReference type="ARBA" id="ARBA00022840"/>
    </source>
</evidence>
<dbReference type="WBParaSite" id="SMRG1_37490.5">
    <property type="protein sequence ID" value="SMRG1_37490.5"/>
    <property type="gene ID" value="SMRG1_37490"/>
</dbReference>
<dbReference type="InterPro" id="IPR027417">
    <property type="entry name" value="P-loop_NTPase"/>
</dbReference>
<dbReference type="CDD" id="cd18579">
    <property type="entry name" value="ABC_6TM_ABCC_D1"/>
    <property type="match status" value="1"/>
</dbReference>
<protein>
    <submittedName>
        <fullName evidence="14">Uncharacterized protein</fullName>
    </submittedName>
</protein>
<feature type="domain" description="ABC transporter" evidence="11">
    <location>
        <begin position="391"/>
        <end position="614"/>
    </location>
</feature>
<dbReference type="Proteomes" id="UP000050790">
    <property type="component" value="Unassembled WGS sequence"/>
</dbReference>
<feature type="transmembrane region" description="Helical" evidence="10">
    <location>
        <begin position="855"/>
        <end position="877"/>
    </location>
</feature>
<evidence type="ECO:0000256" key="3">
    <source>
        <dbReference type="ARBA" id="ARBA00022448"/>
    </source>
</evidence>
<accession>A0AA84ZMJ2</accession>
<reference evidence="14" key="1">
    <citation type="submission" date="2023-11" db="UniProtKB">
        <authorList>
            <consortium name="WormBaseParasite"/>
        </authorList>
    </citation>
    <scope>IDENTIFICATION</scope>
</reference>
<dbReference type="InterPro" id="IPR050173">
    <property type="entry name" value="ABC_transporter_C-like"/>
</dbReference>
<dbReference type="Pfam" id="PF00664">
    <property type="entry name" value="ABC_membrane"/>
    <property type="match status" value="2"/>
</dbReference>
<evidence type="ECO:0000256" key="4">
    <source>
        <dbReference type="ARBA" id="ARBA00022692"/>
    </source>
</evidence>
<keyword evidence="6" id="KW-0547">Nucleotide-binding</keyword>
<keyword evidence="7" id="KW-0067">ATP-binding</keyword>
<dbReference type="InterPro" id="IPR011527">
    <property type="entry name" value="ABC1_TM_dom"/>
</dbReference>
<dbReference type="InterPro" id="IPR003439">
    <property type="entry name" value="ABC_transporter-like_ATP-bd"/>
</dbReference>
<dbReference type="PANTHER" id="PTHR24223:SF456">
    <property type="entry name" value="MULTIDRUG RESISTANCE-ASSOCIATED PROTEIN LETHAL(2)03659"/>
    <property type="match status" value="1"/>
</dbReference>
<feature type="transmembrane region" description="Helical" evidence="10">
    <location>
        <begin position="794"/>
        <end position="814"/>
    </location>
</feature>
<evidence type="ECO:0000256" key="5">
    <source>
        <dbReference type="ARBA" id="ARBA00022737"/>
    </source>
</evidence>
<organism evidence="13 14">
    <name type="scientific">Schistosoma margrebowiei</name>
    <dbReference type="NCBI Taxonomy" id="48269"/>
    <lineage>
        <taxon>Eukaryota</taxon>
        <taxon>Metazoa</taxon>
        <taxon>Spiralia</taxon>
        <taxon>Lophotrochozoa</taxon>
        <taxon>Platyhelminthes</taxon>
        <taxon>Trematoda</taxon>
        <taxon>Digenea</taxon>
        <taxon>Strigeidida</taxon>
        <taxon>Schistosomatoidea</taxon>
        <taxon>Schistosomatidae</taxon>
        <taxon>Schistosoma</taxon>
    </lineage>
</organism>
<feature type="transmembrane region" description="Helical" evidence="10">
    <location>
        <begin position="955"/>
        <end position="972"/>
    </location>
</feature>
<dbReference type="Pfam" id="PF00005">
    <property type="entry name" value="ABC_tran"/>
    <property type="match status" value="2"/>
</dbReference>
<dbReference type="SUPFAM" id="SSF52540">
    <property type="entry name" value="P-loop containing nucleoside triphosphate hydrolases"/>
    <property type="match status" value="2"/>
</dbReference>
<dbReference type="PROSITE" id="PS00211">
    <property type="entry name" value="ABC_TRANSPORTER_1"/>
    <property type="match status" value="1"/>
</dbReference>
<dbReference type="FunFam" id="3.40.50.300:FF:000973">
    <property type="entry name" value="Multidrug resistance-associated protein 4"/>
    <property type="match status" value="1"/>
</dbReference>
<comment type="subcellular location">
    <subcellularLocation>
        <location evidence="1">Membrane</location>
        <topology evidence="1">Multi-pass membrane protein</topology>
    </subcellularLocation>
</comment>
<dbReference type="PROSITE" id="PS50929">
    <property type="entry name" value="ABC_TM1F"/>
    <property type="match status" value="2"/>
</dbReference>
<dbReference type="CDD" id="cd18580">
    <property type="entry name" value="ABC_6TM_ABCC_D2"/>
    <property type="match status" value="1"/>
</dbReference>
<dbReference type="Gene3D" id="3.40.50.300">
    <property type="entry name" value="P-loop containing nucleotide triphosphate hydrolases"/>
    <property type="match status" value="2"/>
</dbReference>